<dbReference type="InParanoid" id="I3EE69"/>
<dbReference type="STRING" id="935791.I3EE69"/>
<organism evidence="2 3">
    <name type="scientific">Nematocida parisii (strain ERTm3)</name>
    <name type="common">Nematode killer fungus</name>
    <dbReference type="NCBI Taxonomy" id="935791"/>
    <lineage>
        <taxon>Eukaryota</taxon>
        <taxon>Fungi</taxon>
        <taxon>Fungi incertae sedis</taxon>
        <taxon>Microsporidia</taxon>
        <taxon>Nematocida</taxon>
    </lineage>
</organism>
<dbReference type="InterPro" id="IPR001394">
    <property type="entry name" value="Peptidase_C19_UCH"/>
</dbReference>
<dbReference type="GO" id="GO:0016579">
    <property type="term" value="P:protein deubiquitination"/>
    <property type="evidence" value="ECO:0007669"/>
    <property type="project" value="InterPro"/>
</dbReference>
<dbReference type="PROSITE" id="PS00973">
    <property type="entry name" value="USP_2"/>
    <property type="match status" value="1"/>
</dbReference>
<protein>
    <recommendedName>
        <fullName evidence="1">USP domain-containing protein</fullName>
    </recommendedName>
</protein>
<keyword evidence="3" id="KW-1185">Reference proteome</keyword>
<dbReference type="GO" id="GO:0005634">
    <property type="term" value="C:nucleus"/>
    <property type="evidence" value="ECO:0007669"/>
    <property type="project" value="TreeGrafter"/>
</dbReference>
<sequence length="401" mass="45449">MGCTHLNVEEVIESSSGIISKIESIEGAEQKLGCAICNSLFSVEVCIDCNILLCRSKGHVDVHWKDTWHKNYFVPGSGVVSCEECAEYITIPDISRMMQTEQAPIPKKFQSLNLNWVKGFLNLKRTCYVSSLLQSVLSIEVFIQNLLEVNHSMNGCKSTECILCSLNRILFQMYNSTSGYVDISELIKIFWENNPAFAKSEYQDVQEFFMFLSSQVHGLLECNPAADKKCAIHNTFGGVFMSSIICDCSFTEVMTEPFTSISMDIFGGTLESTLDKYFQEEKVVIHKECKCGNTESYTKKVEIKTLPNVLCLHLKRYQVQNKTISKIDTVVSYPEELTVGGKVFTLSSTIMHSGEIDSGHYIAYTRRNSQWYLTNDEEIIRVSLVYLLNKPVYILFYTLNA</sequence>
<dbReference type="SUPFAM" id="SSF54001">
    <property type="entry name" value="Cysteine proteinases"/>
    <property type="match status" value="1"/>
</dbReference>
<dbReference type="InterPro" id="IPR038765">
    <property type="entry name" value="Papain-like_cys_pep_sf"/>
</dbReference>
<evidence type="ECO:0000313" key="3">
    <source>
        <dbReference type="Proteomes" id="UP000002872"/>
    </source>
</evidence>
<evidence type="ECO:0000313" key="2">
    <source>
        <dbReference type="EMBL" id="EIJ87516.1"/>
    </source>
</evidence>
<dbReference type="InterPro" id="IPR050164">
    <property type="entry name" value="Peptidase_C19"/>
</dbReference>
<dbReference type="Gene3D" id="3.90.70.10">
    <property type="entry name" value="Cysteine proteinases"/>
    <property type="match status" value="1"/>
</dbReference>
<dbReference type="OrthoDB" id="289038at2759"/>
<gene>
    <name evidence="2" type="ORF">NEQG_02397</name>
</gene>
<dbReference type="VEuPathDB" id="MicrosporidiaDB:NEQG_02397"/>
<dbReference type="PANTHER" id="PTHR24006">
    <property type="entry name" value="UBIQUITIN CARBOXYL-TERMINAL HYDROLASE"/>
    <property type="match status" value="1"/>
</dbReference>
<dbReference type="AlphaFoldDB" id="I3EE69"/>
<dbReference type="HOGENOM" id="CLU_008279_1_1_1"/>
<dbReference type="OMA" id="CEECAEY"/>
<dbReference type="FunCoup" id="I3EE69">
    <property type="interactions" value="69"/>
</dbReference>
<dbReference type="PROSITE" id="PS50235">
    <property type="entry name" value="USP_3"/>
    <property type="match status" value="1"/>
</dbReference>
<dbReference type="Proteomes" id="UP000002872">
    <property type="component" value="Unassembled WGS sequence"/>
</dbReference>
<proteinExistence type="predicted"/>
<dbReference type="GO" id="GO:0004843">
    <property type="term" value="F:cysteine-type deubiquitinase activity"/>
    <property type="evidence" value="ECO:0007669"/>
    <property type="project" value="InterPro"/>
</dbReference>
<accession>I3EE69</accession>
<dbReference type="InterPro" id="IPR013083">
    <property type="entry name" value="Znf_RING/FYVE/PHD"/>
</dbReference>
<reference evidence="2" key="1">
    <citation type="submission" date="2011-01" db="EMBL/GenBank/DDBJ databases">
        <title>The Genome Sequence of Nematocida parisii strain ERTm3.</title>
        <authorList>
            <consortium name="The Broad Institute Genome Sequencing Platform"/>
            <consortium name="The Broad Institute Genome Sequencing Center for Infectious Disease"/>
            <person name="Cuomo C."/>
            <person name="Troemel E."/>
            <person name="Young S.K."/>
            <person name="Zeng Q."/>
            <person name="Gargeya S."/>
            <person name="Fitzgerald M."/>
            <person name="Haas B."/>
            <person name="Abouelleil A."/>
            <person name="Alvarado L."/>
            <person name="Arachchi H.M."/>
            <person name="Berlin A."/>
            <person name="Chapman S.B."/>
            <person name="Gearin G."/>
            <person name="Goldberg J."/>
            <person name="Griggs A."/>
            <person name="Gujja S."/>
            <person name="Hansen M."/>
            <person name="Heiman D."/>
            <person name="Howarth C."/>
            <person name="Larimer J."/>
            <person name="Lui A."/>
            <person name="MacDonald P.J.P."/>
            <person name="McCowen C."/>
            <person name="Montmayeur A."/>
            <person name="Murphy C."/>
            <person name="Neiman D."/>
            <person name="Pearson M."/>
            <person name="Priest M."/>
            <person name="Roberts A."/>
            <person name="Saif S."/>
            <person name="Shea T."/>
            <person name="Sisk P."/>
            <person name="Stolte C."/>
            <person name="Sykes S."/>
            <person name="Wortman J."/>
            <person name="Nusbaum C."/>
            <person name="Birren B."/>
        </authorList>
    </citation>
    <scope>NUCLEOTIDE SEQUENCE</scope>
    <source>
        <strain evidence="2">ERTm3</strain>
    </source>
</reference>
<dbReference type="GO" id="GO:0005829">
    <property type="term" value="C:cytosol"/>
    <property type="evidence" value="ECO:0007669"/>
    <property type="project" value="TreeGrafter"/>
</dbReference>
<dbReference type="InterPro" id="IPR028889">
    <property type="entry name" value="USP"/>
</dbReference>
<dbReference type="InterPro" id="IPR018200">
    <property type="entry name" value="USP_CS"/>
</dbReference>
<dbReference type="SUPFAM" id="SSF57850">
    <property type="entry name" value="RING/U-box"/>
    <property type="match status" value="1"/>
</dbReference>
<dbReference type="Pfam" id="PF00443">
    <property type="entry name" value="UCH"/>
    <property type="match status" value="1"/>
</dbReference>
<dbReference type="EMBL" id="GL870882">
    <property type="protein sequence ID" value="EIJ87516.1"/>
    <property type="molecule type" value="Genomic_DNA"/>
</dbReference>
<dbReference type="Gene3D" id="3.30.40.10">
    <property type="entry name" value="Zinc/RING finger domain, C3HC4 (zinc finger)"/>
    <property type="match status" value="1"/>
</dbReference>
<name>I3EE69_NEMP3</name>
<feature type="domain" description="USP" evidence="1">
    <location>
        <begin position="118"/>
        <end position="400"/>
    </location>
</feature>
<evidence type="ECO:0000259" key="1">
    <source>
        <dbReference type="PROSITE" id="PS50235"/>
    </source>
</evidence>
<dbReference type="PANTHER" id="PTHR24006:SF937">
    <property type="entry name" value="UBIQUITIN CARBOXYL-TERMINAL HYDROLASE"/>
    <property type="match status" value="1"/>
</dbReference>